<reference evidence="2 3" key="1">
    <citation type="journal article" date="2016" name="Front. Microbiol.">
        <title>Comprehensive Phylogenetic Analysis of Bovine Non-aureus Staphylococci Species Based on Whole-Genome Sequencing.</title>
        <authorList>
            <person name="Naushad S."/>
            <person name="Barkema H.W."/>
            <person name="Luby C."/>
            <person name="Condas L.A."/>
            <person name="Nobrega D.B."/>
            <person name="Carson D.A."/>
            <person name="De Buck J."/>
        </authorList>
    </citation>
    <scope>NUCLEOTIDE SEQUENCE [LARGE SCALE GENOMIC DNA]</scope>
    <source>
        <strain evidence="2 3">SNUC 1349</strain>
    </source>
</reference>
<feature type="coiled-coil region" evidence="1">
    <location>
        <begin position="96"/>
        <end position="130"/>
    </location>
</feature>
<organism evidence="2 3">
    <name type="scientific">Staphylococcus xylosus</name>
    <dbReference type="NCBI Taxonomy" id="1288"/>
    <lineage>
        <taxon>Bacteria</taxon>
        <taxon>Bacillati</taxon>
        <taxon>Bacillota</taxon>
        <taxon>Bacilli</taxon>
        <taxon>Bacillales</taxon>
        <taxon>Staphylococcaceae</taxon>
        <taxon>Staphylococcus</taxon>
    </lineage>
</organism>
<dbReference type="EMBL" id="QXUI01000004">
    <property type="protein sequence ID" value="RIM92516.1"/>
    <property type="molecule type" value="Genomic_DNA"/>
</dbReference>
<gene>
    <name evidence="2" type="ORF">BU104_07725</name>
</gene>
<proteinExistence type="predicted"/>
<dbReference type="AlphaFoldDB" id="A0AAQ0RXK4"/>
<evidence type="ECO:0000313" key="3">
    <source>
        <dbReference type="Proteomes" id="UP000285579"/>
    </source>
</evidence>
<sequence>MTNKAQLMRRGLEYTSLKNTKVSELKGLETDRKRLQEAIKSAKEIRDDFESERKIYNAIEIESNEWSGDTKNKADDKRDTLDEAVKDYGNKYDDVIDQMNSDMEKLETKIEGLETDISELTSRIESLNRQLASD</sequence>
<protein>
    <submittedName>
        <fullName evidence="2">DUF5082 domain-containing protein</fullName>
    </submittedName>
</protein>
<keyword evidence="1" id="KW-0175">Coiled coil</keyword>
<name>A0AAQ0RXK4_STAXY</name>
<dbReference type="InterPro" id="IPR031681">
    <property type="entry name" value="YwqH-like"/>
</dbReference>
<evidence type="ECO:0000256" key="1">
    <source>
        <dbReference type="SAM" id="Coils"/>
    </source>
</evidence>
<dbReference type="RefSeq" id="WP_107538735.1">
    <property type="nucleotide sequence ID" value="NZ_PZEJ01000023.1"/>
</dbReference>
<dbReference type="Proteomes" id="UP000285579">
    <property type="component" value="Unassembled WGS sequence"/>
</dbReference>
<accession>A0AAQ0RXK4</accession>
<dbReference type="Pfam" id="PF16888">
    <property type="entry name" value="YwqH-like"/>
    <property type="match status" value="1"/>
</dbReference>
<dbReference type="Gene3D" id="1.20.1270.70">
    <property type="entry name" value="Designed single chain three-helix bundle"/>
    <property type="match status" value="1"/>
</dbReference>
<comment type="caution">
    <text evidence="2">The sequence shown here is derived from an EMBL/GenBank/DDBJ whole genome shotgun (WGS) entry which is preliminary data.</text>
</comment>
<evidence type="ECO:0000313" key="2">
    <source>
        <dbReference type="EMBL" id="RIM92516.1"/>
    </source>
</evidence>
<dbReference type="SUPFAM" id="SSF58064">
    <property type="entry name" value="Influenza hemagglutinin (stalk)"/>
    <property type="match status" value="1"/>
</dbReference>
<feature type="coiled-coil region" evidence="1">
    <location>
        <begin position="18"/>
        <end position="52"/>
    </location>
</feature>